<feature type="domain" description="Rhodanese" evidence="2">
    <location>
        <begin position="372"/>
        <end position="460"/>
    </location>
</feature>
<evidence type="ECO:0000313" key="4">
    <source>
        <dbReference type="Proteomes" id="UP000014977"/>
    </source>
</evidence>
<dbReference type="AlphaFoldDB" id="S7U187"/>
<dbReference type="GO" id="GO:0070813">
    <property type="term" value="P:hydrogen sulfide metabolic process"/>
    <property type="evidence" value="ECO:0007669"/>
    <property type="project" value="TreeGrafter"/>
</dbReference>
<dbReference type="SUPFAM" id="SSF52821">
    <property type="entry name" value="Rhodanese/Cell cycle control phosphatase"/>
    <property type="match status" value="2"/>
</dbReference>
<dbReference type="Pfam" id="PF00753">
    <property type="entry name" value="Lactamase_B"/>
    <property type="match status" value="1"/>
</dbReference>
<comment type="caution">
    <text evidence="3">The sequence shown here is derived from an EMBL/GenBank/DDBJ whole genome shotgun (WGS) entry which is preliminary data.</text>
</comment>
<sequence length="460" mass="50702">MYFKQITVPGLGCNSYVIGCPGARQAVVVDPKRDVQDYMDISRDEGMKITHIIETHVHADHVSGNQELKSRTGADIYFSEHAPVTFDHKKLKEGDVIEFGMVKLEIIYTPGHTPNAISILVTDKARADAPWMILTGDLLFVGSIGRPDLAGAEILEEQVKNLYDSLYMKLQRLPDYLEVFPAHGQGSLCGKGLSAKASSTLGYERLTQPVLRLSGFDAFHDQIAGAFPVRPKSFTHIINTNIQGAPLLERCPLEQTLNPDQFDRIRRQGATVIDTRDTAAFGGFHIPGAINIGFEKQMANWIGMVIEPLDNLLLVVDDREKYDLMTTELHRIGYDNIYGYLSGGMSAWISHGMPIDSLSPISAQALKQQLDHRNSGRVVDVRTPDERAQGHIAASVHVPMTDILATGLDMPKDEEVTLVCGTGYRSNIVASRLKQDGFSHVHSLAGGLTAWLNAGYRLEV</sequence>
<dbReference type="Gene3D" id="3.40.250.10">
    <property type="entry name" value="Rhodanese-like domain"/>
    <property type="match status" value="2"/>
</dbReference>
<evidence type="ECO:0000256" key="1">
    <source>
        <dbReference type="ARBA" id="ARBA00022723"/>
    </source>
</evidence>
<keyword evidence="4" id="KW-1185">Reference proteome</keyword>
<dbReference type="GO" id="GO:0046872">
    <property type="term" value="F:metal ion binding"/>
    <property type="evidence" value="ECO:0007669"/>
    <property type="project" value="UniProtKB-KW"/>
</dbReference>
<dbReference type="CDD" id="cd00158">
    <property type="entry name" value="RHOD"/>
    <property type="match status" value="2"/>
</dbReference>
<dbReference type="SMART" id="SM00849">
    <property type="entry name" value="Lactamase_B"/>
    <property type="match status" value="1"/>
</dbReference>
<dbReference type="PATRIC" id="fig|1121405.3.peg.524"/>
<dbReference type="CDD" id="cd07724">
    <property type="entry name" value="POD-like_MBL-fold"/>
    <property type="match status" value="1"/>
</dbReference>
<dbReference type="SMART" id="SM00450">
    <property type="entry name" value="RHOD"/>
    <property type="match status" value="2"/>
</dbReference>
<accession>S7U187</accession>
<organism evidence="3 4">
    <name type="scientific">Desulfococcus multivorans DSM 2059</name>
    <dbReference type="NCBI Taxonomy" id="1121405"/>
    <lineage>
        <taxon>Bacteria</taxon>
        <taxon>Pseudomonadati</taxon>
        <taxon>Thermodesulfobacteriota</taxon>
        <taxon>Desulfobacteria</taxon>
        <taxon>Desulfobacterales</taxon>
        <taxon>Desulfococcaceae</taxon>
        <taxon>Desulfococcus</taxon>
    </lineage>
</organism>
<dbReference type="PANTHER" id="PTHR43084:SF1">
    <property type="entry name" value="PERSULFIDE DIOXYGENASE ETHE1, MITOCHONDRIAL"/>
    <property type="match status" value="1"/>
</dbReference>
<keyword evidence="1" id="KW-0479">Metal-binding</keyword>
<dbReference type="Pfam" id="PF00581">
    <property type="entry name" value="Rhodanese"/>
    <property type="match status" value="2"/>
</dbReference>
<dbReference type="EMBL" id="ATHJ01000057">
    <property type="protein sequence ID" value="EPR43206.1"/>
    <property type="molecule type" value="Genomic_DNA"/>
</dbReference>
<dbReference type="PROSITE" id="PS50206">
    <property type="entry name" value="RHODANESE_3"/>
    <property type="match status" value="2"/>
</dbReference>
<dbReference type="SUPFAM" id="SSF56281">
    <property type="entry name" value="Metallo-hydrolase/oxidoreductase"/>
    <property type="match status" value="1"/>
</dbReference>
<reference evidence="3 4" key="1">
    <citation type="journal article" date="2013" name="Genome Announc.">
        <title>Draft genome sequences for three mercury-methylating, sulfate-reducing bacteria.</title>
        <authorList>
            <person name="Brown S.D."/>
            <person name="Hurt R.A.Jr."/>
            <person name="Gilmour C.C."/>
            <person name="Elias D.A."/>
        </authorList>
    </citation>
    <scope>NUCLEOTIDE SEQUENCE [LARGE SCALE GENOMIC DNA]</scope>
    <source>
        <strain evidence="3 4">DSM 2059</strain>
    </source>
</reference>
<dbReference type="PANTHER" id="PTHR43084">
    <property type="entry name" value="PERSULFIDE DIOXYGENASE ETHE1"/>
    <property type="match status" value="1"/>
</dbReference>
<name>S7U187_DESML</name>
<dbReference type="STRING" id="897.B2D07_08140"/>
<dbReference type="eggNOG" id="COG0491">
    <property type="taxonomic scope" value="Bacteria"/>
</dbReference>
<dbReference type="OrthoDB" id="9784009at2"/>
<dbReference type="GO" id="GO:0006749">
    <property type="term" value="P:glutathione metabolic process"/>
    <property type="evidence" value="ECO:0007669"/>
    <property type="project" value="InterPro"/>
</dbReference>
<gene>
    <name evidence="3" type="ORF">dsmv_1232</name>
</gene>
<evidence type="ECO:0000259" key="2">
    <source>
        <dbReference type="PROSITE" id="PS50206"/>
    </source>
</evidence>
<dbReference type="Gene3D" id="3.60.15.10">
    <property type="entry name" value="Ribonuclease Z/Hydroxyacylglutathione hydrolase-like"/>
    <property type="match status" value="1"/>
</dbReference>
<dbReference type="InterPro" id="IPR001279">
    <property type="entry name" value="Metallo-B-lactamas"/>
</dbReference>
<dbReference type="InterPro" id="IPR001763">
    <property type="entry name" value="Rhodanese-like_dom"/>
</dbReference>
<dbReference type="FunFam" id="3.60.15.10:FF:000030">
    <property type="entry name" value="Metallo-beta-lactamase family protein"/>
    <property type="match status" value="1"/>
</dbReference>
<dbReference type="Proteomes" id="UP000014977">
    <property type="component" value="Unassembled WGS sequence"/>
</dbReference>
<dbReference type="InterPro" id="IPR036866">
    <property type="entry name" value="RibonucZ/Hydroxyglut_hydro"/>
</dbReference>
<dbReference type="GO" id="GO:0050313">
    <property type="term" value="F:sulfur dioxygenase activity"/>
    <property type="evidence" value="ECO:0007669"/>
    <property type="project" value="InterPro"/>
</dbReference>
<feature type="domain" description="Rhodanese" evidence="2">
    <location>
        <begin position="266"/>
        <end position="357"/>
    </location>
</feature>
<protein>
    <submittedName>
        <fullName evidence="3">Beta-lactamase domain protein</fullName>
    </submittedName>
</protein>
<dbReference type="InterPro" id="IPR044528">
    <property type="entry name" value="POD-like_MBL-fold"/>
</dbReference>
<dbReference type="RefSeq" id="WP_020875579.1">
    <property type="nucleotide sequence ID" value="NZ_ATHJ01000057.1"/>
</dbReference>
<evidence type="ECO:0000313" key="3">
    <source>
        <dbReference type="EMBL" id="EPR43206.1"/>
    </source>
</evidence>
<proteinExistence type="predicted"/>
<dbReference type="eggNOG" id="COG0607">
    <property type="taxonomic scope" value="Bacteria"/>
</dbReference>
<dbReference type="InterPro" id="IPR051682">
    <property type="entry name" value="Mito_Persulfide_Diox"/>
</dbReference>
<dbReference type="InterPro" id="IPR036873">
    <property type="entry name" value="Rhodanese-like_dom_sf"/>
</dbReference>